<keyword evidence="3" id="KW-0238">DNA-binding</keyword>
<dbReference type="InterPro" id="IPR036390">
    <property type="entry name" value="WH_DNA-bd_sf"/>
</dbReference>
<dbReference type="EMBL" id="CP000155">
    <property type="protein sequence ID" value="ABC32416.1"/>
    <property type="molecule type" value="Genomic_DNA"/>
</dbReference>
<evidence type="ECO:0000313" key="6">
    <source>
        <dbReference type="EMBL" id="ABC32416.1"/>
    </source>
</evidence>
<gene>
    <name evidence="6" type="ordered locus">HCH_05765</name>
</gene>
<dbReference type="eggNOG" id="COG0583">
    <property type="taxonomic scope" value="Bacteria"/>
</dbReference>
<dbReference type="AlphaFoldDB" id="Q2SAA8"/>
<evidence type="ECO:0000256" key="1">
    <source>
        <dbReference type="ARBA" id="ARBA00009437"/>
    </source>
</evidence>
<keyword evidence="4" id="KW-0804">Transcription</keyword>
<sequence>MQNLLAHLEWVAAFHQVAQDGSFTQAADSLNSSKSQVSKQVKALEALLQTQLLHRTTRSLRLTEAGEALFRYSTEIQALFRQATEVVSDLNEDTVGVLRFTCPVSLGISMMPEILKLFRLRYPRVKVQIDLANESRNLIAEEFDLAIRATPQPDPYLVARPLGAMVDAICASPEFITRHGKPETPEELTRFPCIVHNQHQQLSQWRFTGPEREISVPIQAEIAANQYPMMRQCAVEGLGVTKLPFYEAYRDIQSGRLVRLLEDYPSHTHTLFVVFPAQRYQPKKLIYFKELLIEWFSGRPEFFQRL</sequence>
<dbReference type="KEGG" id="hch:HCH_05765"/>
<keyword evidence="2" id="KW-0805">Transcription regulation</keyword>
<dbReference type="InterPro" id="IPR058163">
    <property type="entry name" value="LysR-type_TF_proteobact-type"/>
</dbReference>
<dbReference type="SUPFAM" id="SSF46785">
    <property type="entry name" value="Winged helix' DNA-binding domain"/>
    <property type="match status" value="1"/>
</dbReference>
<accession>Q2SAA8</accession>
<dbReference type="PANTHER" id="PTHR30537:SF5">
    <property type="entry name" value="HTH-TYPE TRANSCRIPTIONAL ACTIVATOR TTDR-RELATED"/>
    <property type="match status" value="1"/>
</dbReference>
<dbReference type="Pfam" id="PF03466">
    <property type="entry name" value="LysR_substrate"/>
    <property type="match status" value="1"/>
</dbReference>
<dbReference type="SUPFAM" id="SSF53850">
    <property type="entry name" value="Periplasmic binding protein-like II"/>
    <property type="match status" value="1"/>
</dbReference>
<dbReference type="InterPro" id="IPR036388">
    <property type="entry name" value="WH-like_DNA-bd_sf"/>
</dbReference>
<dbReference type="GO" id="GO:0006351">
    <property type="term" value="P:DNA-templated transcription"/>
    <property type="evidence" value="ECO:0007669"/>
    <property type="project" value="TreeGrafter"/>
</dbReference>
<dbReference type="InterPro" id="IPR005119">
    <property type="entry name" value="LysR_subst-bd"/>
</dbReference>
<evidence type="ECO:0000256" key="4">
    <source>
        <dbReference type="ARBA" id="ARBA00023163"/>
    </source>
</evidence>
<dbReference type="Gene3D" id="1.10.10.10">
    <property type="entry name" value="Winged helix-like DNA-binding domain superfamily/Winged helix DNA-binding domain"/>
    <property type="match status" value="1"/>
</dbReference>
<dbReference type="Pfam" id="PF00126">
    <property type="entry name" value="HTH_1"/>
    <property type="match status" value="1"/>
</dbReference>
<dbReference type="RefSeq" id="WP_011399475.1">
    <property type="nucleotide sequence ID" value="NC_007645.1"/>
</dbReference>
<keyword evidence="7" id="KW-1185">Reference proteome</keyword>
<dbReference type="FunFam" id="1.10.10.10:FF:000001">
    <property type="entry name" value="LysR family transcriptional regulator"/>
    <property type="match status" value="1"/>
</dbReference>
<dbReference type="HOGENOM" id="CLU_039613_16_2_6"/>
<protein>
    <submittedName>
        <fullName evidence="6">Transcriptional regulator</fullName>
    </submittedName>
</protein>
<evidence type="ECO:0000313" key="7">
    <source>
        <dbReference type="Proteomes" id="UP000000238"/>
    </source>
</evidence>
<dbReference type="PANTHER" id="PTHR30537">
    <property type="entry name" value="HTH-TYPE TRANSCRIPTIONAL REGULATOR"/>
    <property type="match status" value="1"/>
</dbReference>
<evidence type="ECO:0000259" key="5">
    <source>
        <dbReference type="PROSITE" id="PS50931"/>
    </source>
</evidence>
<dbReference type="OrthoDB" id="9815676at2"/>
<feature type="domain" description="HTH lysR-type" evidence="5">
    <location>
        <begin position="8"/>
        <end position="63"/>
    </location>
</feature>
<dbReference type="CDD" id="cd08422">
    <property type="entry name" value="PBP2_CrgA_like"/>
    <property type="match status" value="1"/>
</dbReference>
<dbReference type="Gene3D" id="3.40.190.290">
    <property type="match status" value="1"/>
</dbReference>
<dbReference type="PROSITE" id="PS50931">
    <property type="entry name" value="HTH_LYSR"/>
    <property type="match status" value="1"/>
</dbReference>
<evidence type="ECO:0000256" key="2">
    <source>
        <dbReference type="ARBA" id="ARBA00023015"/>
    </source>
</evidence>
<dbReference type="InterPro" id="IPR000847">
    <property type="entry name" value="LysR_HTH_N"/>
</dbReference>
<organism evidence="6 7">
    <name type="scientific">Hahella chejuensis (strain KCTC 2396)</name>
    <dbReference type="NCBI Taxonomy" id="349521"/>
    <lineage>
        <taxon>Bacteria</taxon>
        <taxon>Pseudomonadati</taxon>
        <taxon>Pseudomonadota</taxon>
        <taxon>Gammaproteobacteria</taxon>
        <taxon>Oceanospirillales</taxon>
        <taxon>Hahellaceae</taxon>
        <taxon>Hahella</taxon>
    </lineage>
</organism>
<dbReference type="GO" id="GO:0043565">
    <property type="term" value="F:sequence-specific DNA binding"/>
    <property type="evidence" value="ECO:0007669"/>
    <property type="project" value="TreeGrafter"/>
</dbReference>
<evidence type="ECO:0000256" key="3">
    <source>
        <dbReference type="ARBA" id="ARBA00023125"/>
    </source>
</evidence>
<proteinExistence type="inferred from homology"/>
<comment type="similarity">
    <text evidence="1">Belongs to the LysR transcriptional regulatory family.</text>
</comment>
<reference evidence="6 7" key="1">
    <citation type="journal article" date="2005" name="Nucleic Acids Res.">
        <title>Genomic blueprint of Hahella chejuensis, a marine microbe producing an algicidal agent.</title>
        <authorList>
            <person name="Jeong H."/>
            <person name="Yim J.H."/>
            <person name="Lee C."/>
            <person name="Choi S.-H."/>
            <person name="Park Y.K."/>
            <person name="Yoon S.H."/>
            <person name="Hur C.-G."/>
            <person name="Kang H.-Y."/>
            <person name="Kim D."/>
            <person name="Lee H.H."/>
            <person name="Park K.H."/>
            <person name="Park S.-H."/>
            <person name="Park H.-S."/>
            <person name="Lee H.K."/>
            <person name="Oh T.K."/>
            <person name="Kim J.F."/>
        </authorList>
    </citation>
    <scope>NUCLEOTIDE SEQUENCE [LARGE SCALE GENOMIC DNA]</scope>
    <source>
        <strain evidence="6 7">KCTC 2396</strain>
    </source>
</reference>
<name>Q2SAA8_HAHCH</name>
<dbReference type="GO" id="GO:0003700">
    <property type="term" value="F:DNA-binding transcription factor activity"/>
    <property type="evidence" value="ECO:0007669"/>
    <property type="project" value="InterPro"/>
</dbReference>
<dbReference type="Proteomes" id="UP000000238">
    <property type="component" value="Chromosome"/>
</dbReference>
<dbReference type="STRING" id="349521.HCH_05765"/>